<dbReference type="EMBL" id="JASHIF010000026">
    <property type="protein sequence ID" value="MDI9862196.1"/>
    <property type="molecule type" value="Genomic_DNA"/>
</dbReference>
<dbReference type="Proteomes" id="UP001236507">
    <property type="component" value="Unassembled WGS sequence"/>
</dbReference>
<evidence type="ECO:0000313" key="1">
    <source>
        <dbReference type="EMBL" id="MDI9862196.1"/>
    </source>
</evidence>
<evidence type="ECO:0000313" key="2">
    <source>
        <dbReference type="Proteomes" id="UP001236507"/>
    </source>
</evidence>
<accession>A0ABT6YGB1</accession>
<proteinExistence type="predicted"/>
<protein>
    <submittedName>
        <fullName evidence="1">Uncharacterized protein</fullName>
    </submittedName>
</protein>
<sequence>MKKILILSIIVLLGFWACQSPLEGFELGFKDPIEKAKIEIHFYNPSGSLPTDLKISFAGPDSNLVVTNLNTKKFKVSPEGLLIVAVSPEVIPSSDKPVKFTIVADASGFTKSTRMVVFTNQSNQGVWIPMFNENNPPAGVSSKEVNIPNTQGGVLSANQTISTGTQKPENASLVLVAGTQLTDIENKPVAGNLNVSIQHFDNRGATRGFLPTGGVATNPVDANGKSLANPFDLPNFAGFVSIVMSNDQGQIVKKLSKPLELSLELNPATYNPRTKTNIKAGDMLPIFSFDIDKYEWKAEGESKIIQEGSKLITKLNISHLTDWIAGWDREICRQGPTFVFKSNFTDVDLGYYCQIVNSRNSQLLSEFAVGINNNWSYTLSYLPKDADYIMVKVFNFNTHWGGDRINPVASTRELEFCNPQSVEVDVRSIPTPPSVEVAFDIVCSSGKKVDVDALPATFKIQYSEVGKNNWQELIEMRRPNTTARTYKVREKNTYDFRASTDGGVTWPYKQLNKYLESTRISYRIEDKGFCK</sequence>
<keyword evidence="2" id="KW-1185">Reference proteome</keyword>
<organism evidence="1 2">
    <name type="scientific">Flectobacillus roseus</name>
    <dbReference type="NCBI Taxonomy" id="502259"/>
    <lineage>
        <taxon>Bacteria</taxon>
        <taxon>Pseudomonadati</taxon>
        <taxon>Bacteroidota</taxon>
        <taxon>Cytophagia</taxon>
        <taxon>Cytophagales</taxon>
        <taxon>Flectobacillaceae</taxon>
        <taxon>Flectobacillus</taxon>
    </lineage>
</organism>
<gene>
    <name evidence="1" type="ORF">QM524_23435</name>
</gene>
<reference evidence="1 2" key="1">
    <citation type="submission" date="2023-05" db="EMBL/GenBank/DDBJ databases">
        <title>Novel species of genus Flectobacillus isolated from stream in China.</title>
        <authorList>
            <person name="Lu H."/>
        </authorList>
    </citation>
    <scope>NUCLEOTIDE SEQUENCE [LARGE SCALE GENOMIC DNA]</scope>
    <source>
        <strain evidence="1 2">KCTC 42575</strain>
    </source>
</reference>
<dbReference type="RefSeq" id="WP_283346469.1">
    <property type="nucleotide sequence ID" value="NZ_JASHIF010000026.1"/>
</dbReference>
<name>A0ABT6YGB1_9BACT</name>
<comment type="caution">
    <text evidence="1">The sequence shown here is derived from an EMBL/GenBank/DDBJ whole genome shotgun (WGS) entry which is preliminary data.</text>
</comment>